<evidence type="ECO:0000313" key="13">
    <source>
        <dbReference type="EMBL" id="KAK9297342.1"/>
    </source>
</evidence>
<dbReference type="Pfam" id="PF00005">
    <property type="entry name" value="ABC_tran"/>
    <property type="match status" value="2"/>
</dbReference>
<feature type="transmembrane region" description="Helical" evidence="10">
    <location>
        <begin position="320"/>
        <end position="340"/>
    </location>
</feature>
<dbReference type="InterPro" id="IPR011527">
    <property type="entry name" value="ABC1_TM_dom"/>
</dbReference>
<dbReference type="CDD" id="cd03250">
    <property type="entry name" value="ABCC_MRP_domain1"/>
    <property type="match status" value="1"/>
</dbReference>
<dbReference type="GO" id="GO:0016887">
    <property type="term" value="F:ATP hydrolysis activity"/>
    <property type="evidence" value="ECO:0007669"/>
    <property type="project" value="InterPro"/>
</dbReference>
<organism evidence="13 14">
    <name type="scientific">Tetragonisca angustula</name>
    <dbReference type="NCBI Taxonomy" id="166442"/>
    <lineage>
        <taxon>Eukaryota</taxon>
        <taxon>Metazoa</taxon>
        <taxon>Ecdysozoa</taxon>
        <taxon>Arthropoda</taxon>
        <taxon>Hexapoda</taxon>
        <taxon>Insecta</taxon>
        <taxon>Pterygota</taxon>
        <taxon>Neoptera</taxon>
        <taxon>Endopterygota</taxon>
        <taxon>Hymenoptera</taxon>
        <taxon>Apocrita</taxon>
        <taxon>Aculeata</taxon>
        <taxon>Apoidea</taxon>
        <taxon>Anthophila</taxon>
        <taxon>Apidae</taxon>
        <taxon>Tetragonisca</taxon>
    </lineage>
</organism>
<dbReference type="PROSITE" id="PS50929">
    <property type="entry name" value="ABC_TM1F"/>
    <property type="match status" value="2"/>
</dbReference>
<evidence type="ECO:0000256" key="5">
    <source>
        <dbReference type="ARBA" id="ARBA00022741"/>
    </source>
</evidence>
<keyword evidence="8 10" id="KW-0472">Membrane</keyword>
<feature type="transmembrane region" description="Helical" evidence="10">
    <location>
        <begin position="205"/>
        <end position="227"/>
    </location>
</feature>
<dbReference type="InterPro" id="IPR050173">
    <property type="entry name" value="ABC_transporter_C-like"/>
</dbReference>
<dbReference type="PROSITE" id="PS50893">
    <property type="entry name" value="ABC_TRANSPORTER_2"/>
    <property type="match status" value="2"/>
</dbReference>
<evidence type="ECO:0000256" key="7">
    <source>
        <dbReference type="ARBA" id="ARBA00022989"/>
    </source>
</evidence>
<dbReference type="GO" id="GO:0005524">
    <property type="term" value="F:ATP binding"/>
    <property type="evidence" value="ECO:0007669"/>
    <property type="project" value="UniProtKB-KW"/>
</dbReference>
<comment type="similarity">
    <text evidence="2">Belongs to the ABC transporter superfamily. ABCC family. Conjugate transporter (TC 3.A.1.208) subfamily.</text>
</comment>
<feature type="domain" description="ABC transporter" evidence="11">
    <location>
        <begin position="1133"/>
        <end position="1366"/>
    </location>
</feature>
<dbReference type="InterPro" id="IPR036640">
    <property type="entry name" value="ABC1_TM_sf"/>
</dbReference>
<dbReference type="PROSITE" id="PS00211">
    <property type="entry name" value="ABC_TRANSPORTER_1"/>
    <property type="match status" value="2"/>
</dbReference>
<keyword evidence="5" id="KW-0547">Nucleotide-binding</keyword>
<evidence type="ECO:0000256" key="10">
    <source>
        <dbReference type="SAM" id="Phobius"/>
    </source>
</evidence>
<proteinExistence type="inferred from homology"/>
<feature type="transmembrane region" description="Helical" evidence="10">
    <location>
        <begin position="104"/>
        <end position="121"/>
    </location>
</feature>
<feature type="domain" description="ABC transmembrane type-1" evidence="12">
    <location>
        <begin position="105"/>
        <end position="367"/>
    </location>
</feature>
<dbReference type="InterPro" id="IPR017871">
    <property type="entry name" value="ABC_transporter-like_CS"/>
</dbReference>
<dbReference type="PANTHER" id="PTHR24223:SF456">
    <property type="entry name" value="MULTIDRUG RESISTANCE-ASSOCIATED PROTEIN LETHAL(2)03659"/>
    <property type="match status" value="1"/>
</dbReference>
<keyword evidence="6" id="KW-0067">ATP-binding</keyword>
<evidence type="ECO:0000256" key="1">
    <source>
        <dbReference type="ARBA" id="ARBA00004141"/>
    </source>
</evidence>
<dbReference type="Proteomes" id="UP001432146">
    <property type="component" value="Unassembled WGS sequence"/>
</dbReference>
<keyword evidence="14" id="KW-1185">Reference proteome</keyword>
<dbReference type="SUPFAM" id="SSF52540">
    <property type="entry name" value="P-loop containing nucleoside triphosphate hydrolases"/>
    <property type="match status" value="2"/>
</dbReference>
<evidence type="ECO:0000313" key="14">
    <source>
        <dbReference type="Proteomes" id="UP001432146"/>
    </source>
</evidence>
<feature type="transmembrane region" description="Helical" evidence="10">
    <location>
        <begin position="776"/>
        <end position="797"/>
    </location>
</feature>
<feature type="transmembrane region" description="Helical" evidence="10">
    <location>
        <begin position="128"/>
        <end position="148"/>
    </location>
</feature>
<feature type="transmembrane region" description="Helical" evidence="10">
    <location>
        <begin position="936"/>
        <end position="956"/>
    </location>
</feature>
<keyword evidence="4 10" id="KW-0812">Transmembrane</keyword>
<feature type="transmembrane region" description="Helical" evidence="10">
    <location>
        <begin position="843"/>
        <end position="865"/>
    </location>
</feature>
<sequence>MDSSNLKQKPNPRVKANFLSVLFWWWTLDLFKTGYRKTLQTEDLYTPLKTDRSNVLGDRLEKRWNIELENSKKRRANPSLLRAIFRTFLWEYTLLAFMQILNELFIRLGTPILLGGLLRYFKNDTTETFETAVLYAAGICVATAVNVVSANQSLFGAFHVGGRIRVAACSVVYRKALRLSKTALGETAPGKIVNLVANDVNRFDLVSILIHHMWSAPLSALIIAYFLYNEAGYAGLIGIAAVFVVVPIQSYTGKLSSKFRLQTAIKTDERVRLMDEIISGVQVIKMYAWEKPFCALIETARKLELQVVTKSSYIRGIYMTFNLFTTRMALFCTLISMLLFGSELSADKVFVFSSYFNILAHTMSGLFVRGFAEIAECMVAVKRLQQFLVYEEFHDSGHASNNFTASINGSINSISKQPSNKTSKFDIPYIDDEINGYENLDDFSEQRQHNDIVVVANNLLKNTANIVGEKKGSSVNDETYAVKMCNLTAKWEPNQIENTLENVNVEIEKGKMYAIIGTVGAGKSSLLSAVLGEINITGGHVRVNGSLSYAGQEAWVFGSTVRQNILFGQPYDRHRYQKVVKACSLQSDFKQFPHGDQTVVGERGSSLSGGQKARINLARSLYRQADIYLLDDPLSAVDTHVSKHLFEECMRRYLAGKTRILATHQLQYVKNVDTIILVKQGKVTVFSHFQDLLNQRPEYAELLAAESESSEDSSLEKSSMKRQFSTLSTRSRSPEVSSGSTDDEEEDENSEKLNDSLEGNTRGVIKGPIFVRYFQTGANLCLASLLLLLFVCTQFMASLNDYFVPILISAEEMRHYYITEAKLNSTNDTSIENLDLSSMYNYIYVYTAIVVGLFCIGITRSLTFYKVCILCSQNLHDMAFSALIRTSMRFFDTNPSGRILNRFSKDIGAIDELLPKAILDAGQICMMMVGSLTVSCVVNPLFLIPIAFLGALFYWIRKVFLKTSKNIKRMEGMTRSPVFTHLNATLNGLTTIRAYRAQDILKKEFDKLQDVHTSTFYMYIVASTAFGFSLDIFCFIFTSLVTFSFLLLEQSFSGGEVGLAITQVMAMTGMIQWGMRQNAEMENQMMAVERVLEYTQIVPESNLRDRGKFAKKTEKQFTLPANAPKNWPTDGMINFRNVYMKYVEDDPPVLKGLNIAINPGEKIGIVGRTGAGKSSLISALFRLAKVDGVIEVDDVDTGSICLEDLRRHISIIPQDPVLFSGTLRRNLDPFNEFTDKALWEVLKEVELKDAVTTTGTGLENRVLDRGSNYSVGQRQLVCLARAILRNNKILMLDEATANVDPQTDALIQQTIRKKFANCTVLTIAHRLNTIMDSDKVLVMDKGRMAEFDHPHILLQNSYSQFKSLVKETDRAIYDQLVKVARQSYIARHGER</sequence>
<dbReference type="InterPro" id="IPR003593">
    <property type="entry name" value="AAA+_ATPase"/>
</dbReference>
<dbReference type="PANTHER" id="PTHR24223">
    <property type="entry name" value="ATP-BINDING CASSETTE SUB-FAMILY C"/>
    <property type="match status" value="1"/>
</dbReference>
<feature type="compositionally biased region" description="Polar residues" evidence="9">
    <location>
        <begin position="721"/>
        <end position="731"/>
    </location>
</feature>
<dbReference type="CDD" id="cd03244">
    <property type="entry name" value="ABCC_MRP_domain2"/>
    <property type="match status" value="1"/>
</dbReference>
<keyword evidence="3" id="KW-0813">Transport</keyword>
<feature type="transmembrane region" description="Helical" evidence="10">
    <location>
        <begin position="352"/>
        <end position="372"/>
    </location>
</feature>
<evidence type="ECO:0000256" key="9">
    <source>
        <dbReference type="SAM" id="MobiDB-lite"/>
    </source>
</evidence>
<name>A0AAW0ZK58_9HYME</name>
<dbReference type="FunFam" id="1.20.1560.10:FF:000026">
    <property type="entry name" value="Multidrug resistance-associated protein lethal(2)03659"/>
    <property type="match status" value="1"/>
</dbReference>
<dbReference type="Gene3D" id="1.20.1560.10">
    <property type="entry name" value="ABC transporter type 1, transmembrane domain"/>
    <property type="match status" value="2"/>
</dbReference>
<feature type="transmembrane region" description="Helical" evidence="10">
    <location>
        <begin position="233"/>
        <end position="252"/>
    </location>
</feature>
<dbReference type="FunFam" id="1.20.1560.10:FF:000014">
    <property type="entry name" value="Multidrug resistance-associated protein member 4"/>
    <property type="match status" value="1"/>
</dbReference>
<evidence type="ECO:0000259" key="11">
    <source>
        <dbReference type="PROSITE" id="PS50893"/>
    </source>
</evidence>
<evidence type="ECO:0000256" key="2">
    <source>
        <dbReference type="ARBA" id="ARBA00009726"/>
    </source>
</evidence>
<dbReference type="FunFam" id="3.40.50.300:FF:000482">
    <property type="entry name" value="Multidrug resistance-associated protein member 4"/>
    <property type="match status" value="1"/>
</dbReference>
<dbReference type="GO" id="GO:0016020">
    <property type="term" value="C:membrane"/>
    <property type="evidence" value="ECO:0007669"/>
    <property type="project" value="UniProtKB-SubCell"/>
</dbReference>
<comment type="subcellular location">
    <subcellularLocation>
        <location evidence="1">Membrane</location>
        <topology evidence="1">Multi-pass membrane protein</topology>
    </subcellularLocation>
</comment>
<dbReference type="SUPFAM" id="SSF90123">
    <property type="entry name" value="ABC transporter transmembrane region"/>
    <property type="match status" value="2"/>
</dbReference>
<evidence type="ECO:0000256" key="6">
    <source>
        <dbReference type="ARBA" id="ARBA00022840"/>
    </source>
</evidence>
<dbReference type="InterPro" id="IPR027417">
    <property type="entry name" value="P-loop_NTPase"/>
</dbReference>
<accession>A0AAW0ZK58</accession>
<dbReference type="Gene3D" id="3.40.50.300">
    <property type="entry name" value="P-loop containing nucleotide triphosphate hydrolases"/>
    <property type="match status" value="2"/>
</dbReference>
<evidence type="ECO:0000256" key="3">
    <source>
        <dbReference type="ARBA" id="ARBA00022448"/>
    </source>
</evidence>
<dbReference type="FunFam" id="3.40.50.300:FF:000163">
    <property type="entry name" value="Multidrug resistance-associated protein member 4"/>
    <property type="match status" value="1"/>
</dbReference>
<protein>
    <submittedName>
        <fullName evidence="13">Uncharacterized protein</fullName>
    </submittedName>
</protein>
<evidence type="ECO:0000256" key="4">
    <source>
        <dbReference type="ARBA" id="ARBA00022692"/>
    </source>
</evidence>
<reference evidence="13 14" key="1">
    <citation type="submission" date="2024-05" db="EMBL/GenBank/DDBJ databases">
        <title>The nuclear and mitochondrial genome assemblies of Tetragonisca angustula (Apidae: Meliponini), a tiny yet remarkable pollinator in the Neotropics.</title>
        <authorList>
            <person name="Ferrari R."/>
            <person name="Ricardo P.C."/>
            <person name="Dias F.C."/>
            <person name="Araujo N.S."/>
            <person name="Soares D.O."/>
            <person name="Zhou Q.-S."/>
            <person name="Zhu C.-D."/>
            <person name="Coutinho L."/>
            <person name="Airas M.C."/>
            <person name="Batista T.M."/>
        </authorList>
    </citation>
    <scope>NUCLEOTIDE SEQUENCE [LARGE SCALE GENOMIC DNA]</scope>
    <source>
        <strain evidence="13">ASF017062</strain>
        <tissue evidence="13">Abdomen</tissue>
    </source>
</reference>
<dbReference type="EMBL" id="JAWNGG020000192">
    <property type="protein sequence ID" value="KAK9297342.1"/>
    <property type="molecule type" value="Genomic_DNA"/>
</dbReference>
<dbReference type="GO" id="GO:0140359">
    <property type="term" value="F:ABC-type transporter activity"/>
    <property type="evidence" value="ECO:0007669"/>
    <property type="project" value="InterPro"/>
</dbReference>
<gene>
    <name evidence="13" type="ORF">QLX08_008915</name>
</gene>
<comment type="caution">
    <text evidence="13">The sequence shown here is derived from an EMBL/GenBank/DDBJ whole genome shotgun (WGS) entry which is preliminary data.</text>
</comment>
<dbReference type="InterPro" id="IPR003439">
    <property type="entry name" value="ABC_transporter-like_ATP-bd"/>
</dbReference>
<feature type="domain" description="ABC transporter" evidence="11">
    <location>
        <begin position="482"/>
        <end position="705"/>
    </location>
</feature>
<feature type="domain" description="ABC transmembrane type-1" evidence="12">
    <location>
        <begin position="828"/>
        <end position="1083"/>
    </location>
</feature>
<evidence type="ECO:0000259" key="12">
    <source>
        <dbReference type="PROSITE" id="PS50929"/>
    </source>
</evidence>
<feature type="transmembrane region" description="Helical" evidence="10">
    <location>
        <begin position="1016"/>
        <end position="1045"/>
    </location>
</feature>
<dbReference type="Pfam" id="PF00664">
    <property type="entry name" value="ABC_membrane"/>
    <property type="match status" value="2"/>
</dbReference>
<keyword evidence="7 10" id="KW-1133">Transmembrane helix</keyword>
<feature type="region of interest" description="Disordered" evidence="9">
    <location>
        <begin position="710"/>
        <end position="759"/>
    </location>
</feature>
<dbReference type="SMART" id="SM00382">
    <property type="entry name" value="AAA"/>
    <property type="match status" value="2"/>
</dbReference>
<evidence type="ECO:0000256" key="8">
    <source>
        <dbReference type="ARBA" id="ARBA00023136"/>
    </source>
</evidence>